<gene>
    <name evidence="1" type="ORF">GCM10011579_035470</name>
</gene>
<dbReference type="AlphaFoldDB" id="A0A917Y3X0"/>
<keyword evidence="2" id="KW-1185">Reference proteome</keyword>
<reference evidence="1 2" key="1">
    <citation type="journal article" date="2014" name="Int. J. Syst. Evol. Microbiol.">
        <title>Complete genome sequence of Corynebacterium casei LMG S-19264T (=DSM 44701T), isolated from a smear-ripened cheese.</title>
        <authorList>
            <consortium name="US DOE Joint Genome Institute (JGI-PGF)"/>
            <person name="Walter F."/>
            <person name="Albersmeier A."/>
            <person name="Kalinowski J."/>
            <person name="Ruckert C."/>
        </authorList>
    </citation>
    <scope>NUCLEOTIDE SEQUENCE [LARGE SCALE GENOMIC DNA]</scope>
    <source>
        <strain evidence="1 2">CGMCC 4.7111</strain>
    </source>
</reference>
<dbReference type="EMBL" id="BMMM01000005">
    <property type="protein sequence ID" value="GGN65221.1"/>
    <property type="molecule type" value="Genomic_DNA"/>
</dbReference>
<sequence length="71" mass="7062">MKQRLLDGDGDAQGDSAGALFGACQAPVLHHQCAGGQSGVALKDVFVDVQEDADRAVAVGVGADPARSPSG</sequence>
<dbReference type="Proteomes" id="UP000600365">
    <property type="component" value="Unassembled WGS sequence"/>
</dbReference>
<name>A0A917Y3X0_9ACTN</name>
<organism evidence="1 2">
    <name type="scientific">Streptomyces albiflavescens</name>
    <dbReference type="NCBI Taxonomy" id="1623582"/>
    <lineage>
        <taxon>Bacteria</taxon>
        <taxon>Bacillati</taxon>
        <taxon>Actinomycetota</taxon>
        <taxon>Actinomycetes</taxon>
        <taxon>Kitasatosporales</taxon>
        <taxon>Streptomycetaceae</taxon>
        <taxon>Streptomyces</taxon>
    </lineage>
</organism>
<protein>
    <submittedName>
        <fullName evidence="1">Uncharacterized protein</fullName>
    </submittedName>
</protein>
<evidence type="ECO:0000313" key="1">
    <source>
        <dbReference type="EMBL" id="GGN65221.1"/>
    </source>
</evidence>
<accession>A0A917Y3X0</accession>
<proteinExistence type="predicted"/>
<evidence type="ECO:0000313" key="2">
    <source>
        <dbReference type="Proteomes" id="UP000600365"/>
    </source>
</evidence>
<comment type="caution">
    <text evidence="1">The sequence shown here is derived from an EMBL/GenBank/DDBJ whole genome shotgun (WGS) entry which is preliminary data.</text>
</comment>